<evidence type="ECO:0000313" key="13">
    <source>
        <dbReference type="Proteomes" id="UP000198406"/>
    </source>
</evidence>
<feature type="domain" description="CSC1/OSCA1-like N-terminal transmembrane" evidence="10">
    <location>
        <begin position="44"/>
        <end position="194"/>
    </location>
</feature>
<evidence type="ECO:0000259" key="10">
    <source>
        <dbReference type="Pfam" id="PF13967"/>
    </source>
</evidence>
<keyword evidence="13" id="KW-1185">Reference proteome</keyword>
<feature type="transmembrane region" description="Helical" evidence="8">
    <location>
        <begin position="807"/>
        <end position="826"/>
    </location>
</feature>
<name>A0A1Z5K6D5_FISSO</name>
<feature type="transmembrane region" description="Helical" evidence="8">
    <location>
        <begin position="777"/>
        <end position="800"/>
    </location>
</feature>
<organism evidence="12 13">
    <name type="scientific">Fistulifera solaris</name>
    <name type="common">Oleaginous diatom</name>
    <dbReference type="NCBI Taxonomy" id="1519565"/>
    <lineage>
        <taxon>Eukaryota</taxon>
        <taxon>Sar</taxon>
        <taxon>Stramenopiles</taxon>
        <taxon>Ochrophyta</taxon>
        <taxon>Bacillariophyta</taxon>
        <taxon>Bacillariophyceae</taxon>
        <taxon>Bacillariophycidae</taxon>
        <taxon>Naviculales</taxon>
        <taxon>Naviculaceae</taxon>
        <taxon>Fistulifera</taxon>
    </lineage>
</organism>
<dbReference type="InterPro" id="IPR045122">
    <property type="entry name" value="Csc1-like"/>
</dbReference>
<evidence type="ECO:0000256" key="6">
    <source>
        <dbReference type="ARBA" id="ARBA00023136"/>
    </source>
</evidence>
<dbReference type="AlphaFoldDB" id="A0A1Z5K6D5"/>
<keyword evidence="3" id="KW-0813">Transport</keyword>
<reference evidence="12 13" key="1">
    <citation type="journal article" date="2015" name="Plant Cell">
        <title>Oil accumulation by the oleaginous diatom Fistulifera solaris as revealed by the genome and transcriptome.</title>
        <authorList>
            <person name="Tanaka T."/>
            <person name="Maeda Y."/>
            <person name="Veluchamy A."/>
            <person name="Tanaka M."/>
            <person name="Abida H."/>
            <person name="Marechal E."/>
            <person name="Bowler C."/>
            <person name="Muto M."/>
            <person name="Sunaga Y."/>
            <person name="Tanaka M."/>
            <person name="Yoshino T."/>
            <person name="Taniguchi T."/>
            <person name="Fukuda Y."/>
            <person name="Nemoto M."/>
            <person name="Matsumoto M."/>
            <person name="Wong P.S."/>
            <person name="Aburatani S."/>
            <person name="Fujibuchi W."/>
        </authorList>
    </citation>
    <scope>NUCLEOTIDE SEQUENCE [LARGE SCALE GENOMIC DNA]</scope>
    <source>
        <strain evidence="12 13">JPCC DA0580</strain>
    </source>
</reference>
<protein>
    <recommendedName>
        <fullName evidence="14">Calcium permeable stress-gated cation channel 1</fullName>
    </recommendedName>
</protein>
<evidence type="ECO:0000256" key="5">
    <source>
        <dbReference type="ARBA" id="ARBA00022989"/>
    </source>
</evidence>
<feature type="region of interest" description="Disordered" evidence="7">
    <location>
        <begin position="894"/>
        <end position="932"/>
    </location>
</feature>
<dbReference type="Pfam" id="PF02714">
    <property type="entry name" value="RSN1_7TM"/>
    <property type="match status" value="1"/>
</dbReference>
<comment type="caution">
    <text evidence="12">The sequence shown here is derived from an EMBL/GenBank/DDBJ whole genome shotgun (WGS) entry which is preliminary data.</text>
</comment>
<evidence type="ECO:0000256" key="1">
    <source>
        <dbReference type="ARBA" id="ARBA00004141"/>
    </source>
</evidence>
<feature type="domain" description="CSC1/OSCA1-like 7TM region" evidence="9">
    <location>
        <begin position="522"/>
        <end position="800"/>
    </location>
</feature>
<dbReference type="OrthoDB" id="1689567at2759"/>
<keyword evidence="6 8" id="KW-0472">Membrane</keyword>
<dbReference type="GO" id="GO:0005886">
    <property type="term" value="C:plasma membrane"/>
    <property type="evidence" value="ECO:0007669"/>
    <property type="project" value="TreeGrafter"/>
</dbReference>
<sequence>MPPYILLNHHHPEFETRWLQETNSTNTGTASGMPKDSAILRDMVMIYGSIFVAAFIGFCWVRKAFPKPYTIRMWTAEDDLKNPLAQEQYGFFSWIRMLFTFHDDEIAEHCGLDAVCFLRTLAMGQKLCMVGMFNALWLIPIYATAESSKETDRITDWVVQITVSHVPSGSARLVATVLAAYISFGYTMYLILQEFEWFIEMRHKFLRKPRPCNYTVYVSNIPSEIRSNQKLEEFFHHCFGGDPVVDAKVRLIANKLSSLVTKRENVVAKLENALAIEERDGKAPTLKKGLVGGIPGVSDAVGVIPVLGGAMTGDRVNAVDAFARELAELNSDISVRITVMEDILLGNASTDALDELYPSARRIFGLSKPSRYELTETDKLLSESDERKQSNKLSYSDEKIDNSMVANGSHSGHGNGIKLIPSSVSKTASGAVGSVLNTAKGATKVATNAVGSAVNLVAGEREGEYYSGGFVSFRTLSLKYAALQMLHHDTPFMMSVAEAPNPQDVFWANVGRENKELQIGKLLSRAASVGICLLWTIPMAFFATLSTVEGLKEQFQVVEDAVEAFPALEPILQQLAPLLVVMFNSLLPAILEMLSMWEGPVSGSVVEALTFSKLAAFMIIQTFFVTAISGAILEEIKKLVEDPLSAIDLLATSLPAQSTFFVQLAFVGTVTGLAFENIRIIPLVLAYVRKFVGPRITKKQQQTSYFFFRPLADPSEFEHASNMAQFSVLYFMIFMVYQSIAPLTCFFLGVCFMVMRPAFLHQFMYIYPTLPDSGGRIWINFIRIIMVCMTVAQLTLVGLMGLKKAGIATPLMAPLIICTILFNAYLQQQHFRVAEYLPTKECLKVDIQNGDDFADSLVKGAYLQKELSDKEVFPEDVDDSRLELLGLKSVEEASPSSTVLLQSSEHSRSNKAEDDDVESRGARSLLGNLFSR</sequence>
<proteinExistence type="inferred from homology"/>
<dbReference type="Proteomes" id="UP000198406">
    <property type="component" value="Unassembled WGS sequence"/>
</dbReference>
<feature type="transmembrane region" description="Helical" evidence="8">
    <location>
        <begin position="43"/>
        <end position="61"/>
    </location>
</feature>
<dbReference type="InterPro" id="IPR032880">
    <property type="entry name" value="CSC1/OSCA1-like_N"/>
</dbReference>
<feature type="transmembrane region" description="Helical" evidence="8">
    <location>
        <begin position="173"/>
        <end position="192"/>
    </location>
</feature>
<evidence type="ECO:0000256" key="2">
    <source>
        <dbReference type="ARBA" id="ARBA00007779"/>
    </source>
</evidence>
<evidence type="ECO:0000259" key="9">
    <source>
        <dbReference type="Pfam" id="PF02714"/>
    </source>
</evidence>
<gene>
    <name evidence="12" type="ORF">FisN_31Lh085</name>
</gene>
<dbReference type="Pfam" id="PF14703">
    <property type="entry name" value="PHM7_cyt"/>
    <property type="match status" value="1"/>
</dbReference>
<evidence type="ECO:0008006" key="14">
    <source>
        <dbReference type="Google" id="ProtNLM"/>
    </source>
</evidence>
<comment type="similarity">
    <text evidence="2">Belongs to the CSC1 (TC 1.A.17) family.</text>
</comment>
<dbReference type="EMBL" id="BDSP01000172">
    <property type="protein sequence ID" value="GAX21794.1"/>
    <property type="molecule type" value="Genomic_DNA"/>
</dbReference>
<evidence type="ECO:0000256" key="4">
    <source>
        <dbReference type="ARBA" id="ARBA00022692"/>
    </source>
</evidence>
<dbReference type="InParanoid" id="A0A1Z5K6D5"/>
<dbReference type="Pfam" id="PF13967">
    <property type="entry name" value="RSN1_TM"/>
    <property type="match status" value="1"/>
</dbReference>
<dbReference type="GO" id="GO:0005227">
    <property type="term" value="F:calcium-activated cation channel activity"/>
    <property type="evidence" value="ECO:0007669"/>
    <property type="project" value="InterPro"/>
</dbReference>
<evidence type="ECO:0000256" key="3">
    <source>
        <dbReference type="ARBA" id="ARBA00022448"/>
    </source>
</evidence>
<evidence type="ECO:0000256" key="7">
    <source>
        <dbReference type="SAM" id="MobiDB-lite"/>
    </source>
</evidence>
<feature type="compositionally biased region" description="Polar residues" evidence="7">
    <location>
        <begin position="894"/>
        <end position="904"/>
    </location>
</feature>
<evidence type="ECO:0000259" key="11">
    <source>
        <dbReference type="Pfam" id="PF14703"/>
    </source>
</evidence>
<feature type="domain" description="CSC1/OSCA1-like cytosolic" evidence="11">
    <location>
        <begin position="214"/>
        <end position="334"/>
    </location>
</feature>
<evidence type="ECO:0000256" key="8">
    <source>
        <dbReference type="SAM" id="Phobius"/>
    </source>
</evidence>
<dbReference type="InterPro" id="IPR027815">
    <property type="entry name" value="CSC1/OSCA1-like_cyt"/>
</dbReference>
<feature type="transmembrane region" description="Helical" evidence="8">
    <location>
        <begin position="728"/>
        <end position="755"/>
    </location>
</feature>
<keyword evidence="4 8" id="KW-0812">Transmembrane</keyword>
<keyword evidence="5 8" id="KW-1133">Transmembrane helix</keyword>
<accession>A0A1Z5K6D5</accession>
<comment type="subcellular location">
    <subcellularLocation>
        <location evidence="1">Membrane</location>
        <topology evidence="1">Multi-pass membrane protein</topology>
    </subcellularLocation>
</comment>
<dbReference type="PANTHER" id="PTHR13018">
    <property type="entry name" value="PROBABLE MEMBRANE PROTEIN DUF221-RELATED"/>
    <property type="match status" value="1"/>
</dbReference>
<dbReference type="InterPro" id="IPR003864">
    <property type="entry name" value="CSC1/OSCA1-like_7TM"/>
</dbReference>
<dbReference type="PANTHER" id="PTHR13018:SF5">
    <property type="entry name" value="RE44586P"/>
    <property type="match status" value="1"/>
</dbReference>
<evidence type="ECO:0000313" key="12">
    <source>
        <dbReference type="EMBL" id="GAX21794.1"/>
    </source>
</evidence>